<evidence type="ECO:0000313" key="3">
    <source>
        <dbReference type="Proteomes" id="UP000194420"/>
    </source>
</evidence>
<keyword evidence="3" id="KW-1185">Reference proteome</keyword>
<organism evidence="2 3">
    <name type="scientific">Altererythrobacter xiamenensis</name>
    <dbReference type="NCBI Taxonomy" id="1316679"/>
    <lineage>
        <taxon>Bacteria</taxon>
        <taxon>Pseudomonadati</taxon>
        <taxon>Pseudomonadota</taxon>
        <taxon>Alphaproteobacteria</taxon>
        <taxon>Sphingomonadales</taxon>
        <taxon>Erythrobacteraceae</taxon>
        <taxon>Altererythrobacter</taxon>
    </lineage>
</organism>
<dbReference type="Proteomes" id="UP000194420">
    <property type="component" value="Unassembled WGS sequence"/>
</dbReference>
<protein>
    <recommendedName>
        <fullName evidence="4">Peptidase inhibitor I78 family protein</fullName>
    </recommendedName>
</protein>
<accession>A0A1Y6FJ16</accession>
<evidence type="ECO:0000256" key="1">
    <source>
        <dbReference type="SAM" id="MobiDB-lite"/>
    </source>
</evidence>
<evidence type="ECO:0008006" key="4">
    <source>
        <dbReference type="Google" id="ProtNLM"/>
    </source>
</evidence>
<evidence type="ECO:0000313" key="2">
    <source>
        <dbReference type="EMBL" id="SMQ74376.1"/>
    </source>
</evidence>
<feature type="region of interest" description="Disordered" evidence="1">
    <location>
        <begin position="21"/>
        <end position="55"/>
    </location>
</feature>
<reference evidence="3" key="1">
    <citation type="submission" date="2017-04" db="EMBL/GenBank/DDBJ databases">
        <authorList>
            <person name="Varghese N."/>
            <person name="Submissions S."/>
        </authorList>
    </citation>
    <scope>NUCLEOTIDE SEQUENCE [LARGE SCALE GENOMIC DNA]</scope>
</reference>
<dbReference type="RefSeq" id="WP_086438460.1">
    <property type="nucleotide sequence ID" value="NZ_FXWG01000003.1"/>
</dbReference>
<sequence>MKHSFLPIPLALAAALSACGDAREAEEAEPIPADEAEFGDYSRDTPDLPDPDLESDKCNSRLAAPYIGQELDADTRGELMTAVAPIVTVRWIGPGEATTDDLNPQRLNVMYGADNVITSVGCG</sequence>
<proteinExistence type="predicted"/>
<gene>
    <name evidence="2" type="ORF">SAMN06297468_2607</name>
</gene>
<dbReference type="PROSITE" id="PS51257">
    <property type="entry name" value="PROKAR_LIPOPROTEIN"/>
    <property type="match status" value="1"/>
</dbReference>
<feature type="compositionally biased region" description="Acidic residues" evidence="1">
    <location>
        <begin position="24"/>
        <end position="38"/>
    </location>
</feature>
<dbReference type="AlphaFoldDB" id="A0A1Y6FJ16"/>
<name>A0A1Y6FJ16_9SPHN</name>
<dbReference type="EMBL" id="FXWG01000003">
    <property type="protein sequence ID" value="SMQ74376.1"/>
    <property type="molecule type" value="Genomic_DNA"/>
</dbReference>
<dbReference type="OrthoDB" id="8724542at2"/>
<dbReference type="Gene3D" id="3.30.10.10">
    <property type="entry name" value="Trypsin Inhibitor V, subunit A"/>
    <property type="match status" value="1"/>
</dbReference>